<evidence type="ECO:0008006" key="3">
    <source>
        <dbReference type="Google" id="ProtNLM"/>
    </source>
</evidence>
<keyword evidence="2" id="KW-1185">Reference proteome</keyword>
<sequence length="119" mass="13937">MDDRNTNKEHNVYASLEDLVVKLRDISHIKQHMHEWDLKLQFIENARHGQLHIDGHFIELRQGSVYVLKPGQLIEATVHSLDERVFYELGFDVFSDEPAVFGFASEFYSPTRMLTRFSS</sequence>
<proteinExistence type="predicted"/>
<evidence type="ECO:0000313" key="1">
    <source>
        <dbReference type="EMBL" id="MBP3962567.1"/>
    </source>
</evidence>
<dbReference type="RefSeq" id="WP_210656865.1">
    <property type="nucleotide sequence ID" value="NZ_JAGKSP010000002.1"/>
</dbReference>
<comment type="caution">
    <text evidence="1">The sequence shown here is derived from an EMBL/GenBank/DDBJ whole genome shotgun (WGS) entry which is preliminary data.</text>
</comment>
<accession>A0ABS5C988</accession>
<organism evidence="1 2">
    <name type="scientific">Paenibacillus lignilyticus</name>
    <dbReference type="NCBI Taxonomy" id="1172615"/>
    <lineage>
        <taxon>Bacteria</taxon>
        <taxon>Bacillati</taxon>
        <taxon>Bacillota</taxon>
        <taxon>Bacilli</taxon>
        <taxon>Bacillales</taxon>
        <taxon>Paenibacillaceae</taxon>
        <taxon>Paenibacillus</taxon>
    </lineage>
</organism>
<evidence type="ECO:0000313" key="2">
    <source>
        <dbReference type="Proteomes" id="UP000673394"/>
    </source>
</evidence>
<dbReference type="EMBL" id="JAGKSP010000002">
    <property type="protein sequence ID" value="MBP3962567.1"/>
    <property type="molecule type" value="Genomic_DNA"/>
</dbReference>
<protein>
    <recommendedName>
        <fullName evidence="3">PilZ domain-containing protein</fullName>
    </recommendedName>
</protein>
<dbReference type="Proteomes" id="UP000673394">
    <property type="component" value="Unassembled WGS sequence"/>
</dbReference>
<gene>
    <name evidence="1" type="ORF">I8J30_07590</name>
</gene>
<reference evidence="1 2" key="1">
    <citation type="submission" date="2021-04" db="EMBL/GenBank/DDBJ databases">
        <title>Paenibacillus sp. DLE-14 whole genome sequence.</title>
        <authorList>
            <person name="Ham Y.J."/>
        </authorList>
    </citation>
    <scope>NUCLEOTIDE SEQUENCE [LARGE SCALE GENOMIC DNA]</scope>
    <source>
        <strain evidence="1 2">DLE-14</strain>
    </source>
</reference>
<name>A0ABS5C988_9BACL</name>